<dbReference type="GO" id="GO:0005524">
    <property type="term" value="F:ATP binding"/>
    <property type="evidence" value="ECO:0007669"/>
    <property type="project" value="UniProtKB-KW"/>
</dbReference>
<feature type="domain" description="ATP-dependent RecD2 DNA helicase-like helix-hairpin-helix" evidence="4">
    <location>
        <begin position="150"/>
        <end position="239"/>
    </location>
</feature>
<evidence type="ECO:0000256" key="2">
    <source>
        <dbReference type="ARBA" id="ARBA00022840"/>
    </source>
</evidence>
<keyword evidence="2" id="KW-0067">ATP-binding</keyword>
<dbReference type="PANTHER" id="PTHR43788">
    <property type="entry name" value="DNA2/NAM7 HELICASE FAMILY MEMBER"/>
    <property type="match status" value="1"/>
</dbReference>
<dbReference type="OrthoDB" id="9803432at2"/>
<gene>
    <name evidence="6" type="ORF">ADU74_14125</name>
</gene>
<dbReference type="InterPro" id="IPR027785">
    <property type="entry name" value="UvrD-like_helicase_C"/>
</dbReference>
<dbReference type="PANTHER" id="PTHR43788:SF6">
    <property type="entry name" value="DNA HELICASE B"/>
    <property type="match status" value="1"/>
</dbReference>
<dbReference type="InterPro" id="IPR041451">
    <property type="entry name" value="RecD2_SH13"/>
</dbReference>
<dbReference type="CDD" id="cd17933">
    <property type="entry name" value="DEXSc_RecD-like"/>
    <property type="match status" value="1"/>
</dbReference>
<dbReference type="InterPro" id="IPR050534">
    <property type="entry name" value="Coronavir_polyprotein_1ab"/>
</dbReference>
<evidence type="ECO:0000259" key="5">
    <source>
        <dbReference type="Pfam" id="PF18335"/>
    </source>
</evidence>
<organism evidence="6 7">
    <name type="scientific">Clostridium botulinum</name>
    <dbReference type="NCBI Taxonomy" id="1491"/>
    <lineage>
        <taxon>Bacteria</taxon>
        <taxon>Bacillati</taxon>
        <taxon>Bacillota</taxon>
        <taxon>Clostridia</taxon>
        <taxon>Eubacteriales</taxon>
        <taxon>Clostridiaceae</taxon>
        <taxon>Clostridium</taxon>
    </lineage>
</organism>
<dbReference type="Pfam" id="PF13538">
    <property type="entry name" value="UvrD_C_2"/>
    <property type="match status" value="1"/>
</dbReference>
<evidence type="ECO:0008006" key="8">
    <source>
        <dbReference type="Google" id="ProtNLM"/>
    </source>
</evidence>
<protein>
    <recommendedName>
        <fullName evidence="8">AAA family ATPase</fullName>
    </recommendedName>
</protein>
<dbReference type="Pfam" id="PF13604">
    <property type="entry name" value="AAA_30"/>
    <property type="match status" value="1"/>
</dbReference>
<dbReference type="RefSeq" id="WP_013720836.1">
    <property type="nucleotide sequence ID" value="NZ_LGVO01000037.1"/>
</dbReference>
<reference evidence="6 7" key="1">
    <citation type="submission" date="2015-07" db="EMBL/GenBank/DDBJ databases">
        <title>Draft genome sequences of 17 French Clostridium botulinum group III.</title>
        <authorList>
            <person name="Woudstra C."/>
            <person name="Le Marechal C."/>
            <person name="Souillard R."/>
            <person name="Bayon-Auboyer M.-H."/>
            <person name="Dessouter D."/>
            <person name="Fach P."/>
        </authorList>
    </citation>
    <scope>NUCLEOTIDE SEQUENCE [LARGE SCALE GENOMIC DNA]</scope>
    <source>
        <strain evidence="6 7">12LNRI-CD</strain>
    </source>
</reference>
<name>A0A9Q1ZBE2_CLOBO</name>
<dbReference type="Gene3D" id="1.10.10.2220">
    <property type="match status" value="1"/>
</dbReference>
<feature type="domain" description="UvrD-like helicase C-terminal" evidence="3">
    <location>
        <begin position="649"/>
        <end position="695"/>
    </location>
</feature>
<comment type="caution">
    <text evidence="6">The sequence shown here is derived from an EMBL/GenBank/DDBJ whole genome shotgun (WGS) entry which is preliminary data.</text>
</comment>
<dbReference type="EMBL" id="LGVR01000123">
    <property type="protein sequence ID" value="KOA81434.1"/>
    <property type="molecule type" value="Genomic_DNA"/>
</dbReference>
<evidence type="ECO:0000256" key="1">
    <source>
        <dbReference type="ARBA" id="ARBA00022741"/>
    </source>
</evidence>
<dbReference type="Gene3D" id="2.30.30.940">
    <property type="match status" value="1"/>
</dbReference>
<dbReference type="CDD" id="cd18809">
    <property type="entry name" value="SF1_C_RecD"/>
    <property type="match status" value="1"/>
</dbReference>
<dbReference type="AlphaFoldDB" id="A0A9Q1ZBE2"/>
<evidence type="ECO:0000313" key="6">
    <source>
        <dbReference type="EMBL" id="KOA81434.1"/>
    </source>
</evidence>
<dbReference type="Pfam" id="PF14490">
    <property type="entry name" value="HHH_RecD2"/>
    <property type="match status" value="1"/>
</dbReference>
<dbReference type="InterPro" id="IPR027417">
    <property type="entry name" value="P-loop_NTPase"/>
</dbReference>
<proteinExistence type="predicted"/>
<dbReference type="GO" id="GO:0017116">
    <property type="term" value="F:single-stranded DNA helicase activity"/>
    <property type="evidence" value="ECO:0007669"/>
    <property type="project" value="TreeGrafter"/>
</dbReference>
<dbReference type="Pfam" id="PF18335">
    <property type="entry name" value="SH3_13"/>
    <property type="match status" value="1"/>
</dbReference>
<dbReference type="GO" id="GO:0009338">
    <property type="term" value="C:exodeoxyribonuclease V complex"/>
    <property type="evidence" value="ECO:0007669"/>
    <property type="project" value="TreeGrafter"/>
</dbReference>
<dbReference type="Proteomes" id="UP000037540">
    <property type="component" value="Unassembled WGS sequence"/>
</dbReference>
<dbReference type="SUPFAM" id="SSF52540">
    <property type="entry name" value="P-loop containing nucleoside triphosphate hydrolases"/>
    <property type="match status" value="2"/>
</dbReference>
<accession>A0A9Q1ZBE2</accession>
<keyword evidence="1" id="KW-0547">Nucleotide-binding</keyword>
<evidence type="ECO:0000313" key="7">
    <source>
        <dbReference type="Proteomes" id="UP000037540"/>
    </source>
</evidence>
<sequence length="727" mass="83163">MNDEQIEFKGVIDRLIGSYNNNFKIYAVTPTTNNKEIKYNKYGNVSISGDLPELALGIEYSIKGIENKWGYEVINIERDKPTTKTAIKKFLKEIITVKQAETLLFVYPDIIDKIINDDLDDVDLNKTKGIKEKTFDSVKRKVIESFPLMNFVNEFSDYGVTLSEAKKMYKEFTSVDRMKEMMAIDPYGTLCLISGISFKKADKKILSAFSDSNLKNSLHRMRACIKFLLSENEKKGNTWISLDNLFQQCNNLCQESVNDYFVNALQDKDIYVEGSSKRIAFTNSYQTEKYIAECLITLYKSSQRLLIDYSKYYKNNGMDLTKEQQGVLKNFCEYNISLLVGNAGSGKSATIASIINLCDDNDLEYILMTPTGKSAMVLSEFTNRDAGTIHRKLEYNPKKGWICNKENKLRCDVVIVDENGMTDISLMKHLLDAIDLKRTRVLFVQDDAQLPSVSCGNCAYDMINSGILPITRLTKVFRYGEGGLLQVTTKIRNGEKYIDNKQCDDIVTFGIHKDYCIIPTQNEYMMDYIIGIYKNLLKEGNDPLDIMVLSAKNINDNGAIEINQRIQEEINPHTENKHYRKYGDKIFREGDIVMQIKNNYQAINEDFDEVIITNGDIGQIKKIDGKYVYVQYKKDMITYAQDNLDEIQLAYAMTVHKSQGSGVKNVILATPTSHKFNLNKNLLYVGVTRAKEKVWHITLPETINSALRKSAELQRNTFLKDLLIKIN</sequence>
<evidence type="ECO:0000259" key="3">
    <source>
        <dbReference type="Pfam" id="PF13538"/>
    </source>
</evidence>
<dbReference type="InterPro" id="IPR029493">
    <property type="entry name" value="RecD2-like_HHH"/>
</dbReference>
<evidence type="ECO:0000259" key="4">
    <source>
        <dbReference type="Pfam" id="PF14490"/>
    </source>
</evidence>
<dbReference type="GO" id="GO:0006310">
    <property type="term" value="P:DNA recombination"/>
    <property type="evidence" value="ECO:0007669"/>
    <property type="project" value="TreeGrafter"/>
</dbReference>
<dbReference type="Gene3D" id="3.40.50.300">
    <property type="entry name" value="P-loop containing nucleotide triphosphate hydrolases"/>
    <property type="match status" value="2"/>
</dbReference>
<feature type="domain" description="ATP-dependent RecD2 DNA helicase SH3" evidence="5">
    <location>
        <begin position="562"/>
        <end position="629"/>
    </location>
</feature>